<feature type="domain" description="NADH:ubiquinone oxidoreductase intermediate-associated protein 30" evidence="2">
    <location>
        <begin position="36"/>
        <end position="186"/>
    </location>
</feature>
<reference evidence="3 4" key="1">
    <citation type="submission" date="2023-10" db="EMBL/GenBank/DDBJ databases">
        <title>Psychrosphaera aquimaarina strain SW33 isolated from seawater.</title>
        <authorList>
            <person name="Bayburt H."/>
            <person name="Kim J.M."/>
            <person name="Choi B.J."/>
            <person name="Jeon C.O."/>
        </authorList>
    </citation>
    <scope>NUCLEOTIDE SEQUENCE [LARGE SCALE GENOMIC DNA]</scope>
    <source>
        <strain evidence="3 4">KCTC 52743</strain>
    </source>
</reference>
<protein>
    <submittedName>
        <fullName evidence="3">CIA30 family protein</fullName>
    </submittedName>
</protein>
<dbReference type="RefSeq" id="WP_315946200.1">
    <property type="nucleotide sequence ID" value="NZ_JAWCUA010000003.1"/>
</dbReference>
<dbReference type="Pfam" id="PF08547">
    <property type="entry name" value="CIA30"/>
    <property type="match status" value="1"/>
</dbReference>
<evidence type="ECO:0000313" key="4">
    <source>
        <dbReference type="Proteomes" id="UP001257914"/>
    </source>
</evidence>
<evidence type="ECO:0000259" key="2">
    <source>
        <dbReference type="Pfam" id="PF08547"/>
    </source>
</evidence>
<dbReference type="PANTHER" id="PTHR13194:SF19">
    <property type="entry name" value="NAD(P)-BINDING ROSSMANN-FOLD SUPERFAMILY PROTEIN"/>
    <property type="match status" value="1"/>
</dbReference>
<organism evidence="3 4">
    <name type="scientific">Psychrosphaera aquimarina</name>
    <dbReference type="NCBI Taxonomy" id="2044854"/>
    <lineage>
        <taxon>Bacteria</taxon>
        <taxon>Pseudomonadati</taxon>
        <taxon>Pseudomonadota</taxon>
        <taxon>Gammaproteobacteria</taxon>
        <taxon>Alteromonadales</taxon>
        <taxon>Pseudoalteromonadaceae</taxon>
        <taxon>Psychrosphaera</taxon>
    </lineage>
</organism>
<accession>A0ABU3QYH2</accession>
<dbReference type="SUPFAM" id="SSF49785">
    <property type="entry name" value="Galactose-binding domain-like"/>
    <property type="match status" value="1"/>
</dbReference>
<dbReference type="Proteomes" id="UP001257914">
    <property type="component" value="Unassembled WGS sequence"/>
</dbReference>
<dbReference type="EMBL" id="JAWCUA010000003">
    <property type="protein sequence ID" value="MDU0112481.1"/>
    <property type="molecule type" value="Genomic_DNA"/>
</dbReference>
<comment type="caution">
    <text evidence="3">The sequence shown here is derived from an EMBL/GenBank/DDBJ whole genome shotgun (WGS) entry which is preliminary data.</text>
</comment>
<dbReference type="InterPro" id="IPR013857">
    <property type="entry name" value="NADH-UbQ_OxRdtase-assoc_prot30"/>
</dbReference>
<keyword evidence="4" id="KW-1185">Reference proteome</keyword>
<proteinExistence type="inferred from homology"/>
<dbReference type="PANTHER" id="PTHR13194">
    <property type="entry name" value="COMPLEX I INTERMEDIATE-ASSOCIATED PROTEIN 30"/>
    <property type="match status" value="1"/>
</dbReference>
<name>A0ABU3QYH2_9GAMM</name>
<dbReference type="InterPro" id="IPR039131">
    <property type="entry name" value="NDUFAF1"/>
</dbReference>
<sequence length="193" mass="21731">MKLLFAIVIAAVIYANYTMSNPKMTNTAITPNSHSIDFSQAEEIKHWRITNDGVMGGRSLGKIHFENGYGIFSGFISLENNGGFSSTFRPINPLSSHLKTVSINVMGDGLIYQLRMITMLDGYRLSYKHNFATTYGQRQTIRFLLKDFQASFRGRMIANAPLLASEDIIEIGLLINNKKPETFSLSLFNMQFN</sequence>
<evidence type="ECO:0000256" key="1">
    <source>
        <dbReference type="ARBA" id="ARBA00007884"/>
    </source>
</evidence>
<evidence type="ECO:0000313" key="3">
    <source>
        <dbReference type="EMBL" id="MDU0112481.1"/>
    </source>
</evidence>
<dbReference type="InterPro" id="IPR008979">
    <property type="entry name" value="Galactose-bd-like_sf"/>
</dbReference>
<comment type="similarity">
    <text evidence="1">Belongs to the CIA30 family.</text>
</comment>
<gene>
    <name evidence="3" type="ORF">RT723_05585</name>
</gene>